<dbReference type="PANTHER" id="PTHR46523">
    <property type="entry name" value="DCTP PYROPHOSPHATASE 1"/>
    <property type="match status" value="1"/>
</dbReference>
<dbReference type="CDD" id="cd11537">
    <property type="entry name" value="NTP-PPase_RS21-C6_like"/>
    <property type="match status" value="1"/>
</dbReference>
<gene>
    <name evidence="1" type="ORF">Pla100_33460</name>
</gene>
<proteinExistence type="predicted"/>
<protein>
    <recommendedName>
        <fullName evidence="3">MazG nucleotide pyrophosphohydrolase domain protein</fullName>
    </recommendedName>
</protein>
<evidence type="ECO:0008006" key="3">
    <source>
        <dbReference type="Google" id="ProtNLM"/>
    </source>
</evidence>
<dbReference type="OrthoDB" id="9791898at2"/>
<dbReference type="GO" id="GO:0009143">
    <property type="term" value="P:nucleoside triphosphate catabolic process"/>
    <property type="evidence" value="ECO:0007669"/>
    <property type="project" value="InterPro"/>
</dbReference>
<reference evidence="1 2" key="1">
    <citation type="submission" date="2019-02" db="EMBL/GenBank/DDBJ databases">
        <title>Deep-cultivation of Planctomycetes and their phenomic and genomic characterization uncovers novel biology.</title>
        <authorList>
            <person name="Wiegand S."/>
            <person name="Jogler M."/>
            <person name="Boedeker C."/>
            <person name="Pinto D."/>
            <person name="Vollmers J."/>
            <person name="Rivas-Marin E."/>
            <person name="Kohn T."/>
            <person name="Peeters S.H."/>
            <person name="Heuer A."/>
            <person name="Rast P."/>
            <person name="Oberbeckmann S."/>
            <person name="Bunk B."/>
            <person name="Jeske O."/>
            <person name="Meyerdierks A."/>
            <person name="Storesund J.E."/>
            <person name="Kallscheuer N."/>
            <person name="Luecker S."/>
            <person name="Lage O.M."/>
            <person name="Pohl T."/>
            <person name="Merkel B.J."/>
            <person name="Hornburger P."/>
            <person name="Mueller R.-W."/>
            <person name="Bruemmer F."/>
            <person name="Labrenz M."/>
            <person name="Spormann A.M."/>
            <person name="Op Den Camp H."/>
            <person name="Overmann J."/>
            <person name="Amann R."/>
            <person name="Jetten M.S.M."/>
            <person name="Mascher T."/>
            <person name="Medema M.H."/>
            <person name="Devos D.P."/>
            <person name="Kaster A.-K."/>
            <person name="Ovreas L."/>
            <person name="Rohde M."/>
            <person name="Galperin M.Y."/>
            <person name="Jogler C."/>
        </authorList>
    </citation>
    <scope>NUCLEOTIDE SEQUENCE [LARGE SCALE GENOMIC DNA]</scope>
    <source>
        <strain evidence="1 2">Pla100</strain>
    </source>
</reference>
<dbReference type="PANTHER" id="PTHR46523:SF1">
    <property type="entry name" value="DCTP PYROPHOSPHATASE 1"/>
    <property type="match status" value="1"/>
</dbReference>
<dbReference type="GO" id="GO:0047429">
    <property type="term" value="F:nucleoside triphosphate diphosphatase activity"/>
    <property type="evidence" value="ECO:0007669"/>
    <property type="project" value="InterPro"/>
</dbReference>
<dbReference type="EMBL" id="SJPM01000006">
    <property type="protein sequence ID" value="TWT95704.1"/>
    <property type="molecule type" value="Genomic_DNA"/>
</dbReference>
<dbReference type="Proteomes" id="UP000316213">
    <property type="component" value="Unassembled WGS sequence"/>
</dbReference>
<name>A0A5C6A723_9BACT</name>
<accession>A0A5C6A723</accession>
<evidence type="ECO:0000313" key="1">
    <source>
        <dbReference type="EMBL" id="TWT95704.1"/>
    </source>
</evidence>
<evidence type="ECO:0000313" key="2">
    <source>
        <dbReference type="Proteomes" id="UP000316213"/>
    </source>
</evidence>
<dbReference type="PIRSF" id="PIRSF029826">
    <property type="entry name" value="UCP029826_pph"/>
    <property type="match status" value="1"/>
</dbReference>
<organism evidence="1 2">
    <name type="scientific">Neorhodopirellula pilleata</name>
    <dbReference type="NCBI Taxonomy" id="2714738"/>
    <lineage>
        <taxon>Bacteria</taxon>
        <taxon>Pseudomonadati</taxon>
        <taxon>Planctomycetota</taxon>
        <taxon>Planctomycetia</taxon>
        <taxon>Pirellulales</taxon>
        <taxon>Pirellulaceae</taxon>
        <taxon>Neorhodopirellula</taxon>
    </lineage>
</organism>
<sequence length="132" mass="14938">MTDPAISSDAPLPRRDEDDRTTINELKAVVARFVDERNWHEFHNPKNLVMSLAIETAELMEHFQWRTPDESLVIMDDPEQAHAVGEEVADCLAYLLAIASKLDIDLSTTLRAKMVRNAVKYPVPPKSEPTEP</sequence>
<dbReference type="Pfam" id="PF12643">
    <property type="entry name" value="MazG-like"/>
    <property type="match status" value="1"/>
</dbReference>
<keyword evidence="2" id="KW-1185">Reference proteome</keyword>
<dbReference type="SUPFAM" id="SSF101386">
    <property type="entry name" value="all-alpha NTP pyrophosphatases"/>
    <property type="match status" value="1"/>
</dbReference>
<dbReference type="InterPro" id="IPR052555">
    <property type="entry name" value="dCTP_Pyrophosphatase"/>
</dbReference>
<dbReference type="AlphaFoldDB" id="A0A5C6A723"/>
<comment type="caution">
    <text evidence="1">The sequence shown here is derived from an EMBL/GenBank/DDBJ whole genome shotgun (WGS) entry which is preliminary data.</text>
</comment>
<dbReference type="InterPro" id="IPR025984">
    <property type="entry name" value="DCTPP"/>
</dbReference>
<dbReference type="RefSeq" id="WP_146578731.1">
    <property type="nucleotide sequence ID" value="NZ_SJPM01000006.1"/>
</dbReference>
<dbReference type="Gene3D" id="1.10.287.1080">
    <property type="entry name" value="MazG-like"/>
    <property type="match status" value="1"/>
</dbReference>